<keyword evidence="9" id="KW-1185">Reference proteome</keyword>
<dbReference type="InterPro" id="IPR036249">
    <property type="entry name" value="Thioredoxin-like_sf"/>
</dbReference>
<dbReference type="RefSeq" id="WP_142943829.1">
    <property type="nucleotide sequence ID" value="NZ_VIKR01000006.1"/>
</dbReference>
<evidence type="ECO:0000256" key="1">
    <source>
        <dbReference type="ARBA" id="ARBA00004383"/>
    </source>
</evidence>
<keyword evidence="6" id="KW-1133">Transmembrane helix</keyword>
<organism evidence="8 9">
    <name type="scientific">Aliikangiella marina</name>
    <dbReference type="NCBI Taxonomy" id="1712262"/>
    <lineage>
        <taxon>Bacteria</taxon>
        <taxon>Pseudomonadati</taxon>
        <taxon>Pseudomonadota</taxon>
        <taxon>Gammaproteobacteria</taxon>
        <taxon>Oceanospirillales</taxon>
        <taxon>Pleioneaceae</taxon>
        <taxon>Aliikangiella</taxon>
    </lineage>
</organism>
<dbReference type="SUPFAM" id="SSF52833">
    <property type="entry name" value="Thioredoxin-like"/>
    <property type="match status" value="1"/>
</dbReference>
<dbReference type="InterPro" id="IPR050553">
    <property type="entry name" value="Thioredoxin_ResA/DsbE_sf"/>
</dbReference>
<protein>
    <submittedName>
        <fullName evidence="8">DsbE family thiol:disulfide interchange protein</fullName>
    </submittedName>
</protein>
<dbReference type="PROSITE" id="PS00194">
    <property type="entry name" value="THIOREDOXIN_1"/>
    <property type="match status" value="1"/>
</dbReference>
<dbReference type="NCBIfam" id="TIGR00385">
    <property type="entry name" value="dsbE"/>
    <property type="match status" value="1"/>
</dbReference>
<dbReference type="Pfam" id="PF08534">
    <property type="entry name" value="Redoxin"/>
    <property type="match status" value="1"/>
</dbReference>
<comment type="similarity">
    <text evidence="2">Belongs to the thioredoxin family. DsbE subfamily.</text>
</comment>
<dbReference type="PANTHER" id="PTHR42852">
    <property type="entry name" value="THIOL:DISULFIDE INTERCHANGE PROTEIN DSBE"/>
    <property type="match status" value="1"/>
</dbReference>
<dbReference type="GO" id="GO:0030288">
    <property type="term" value="C:outer membrane-bounded periplasmic space"/>
    <property type="evidence" value="ECO:0007669"/>
    <property type="project" value="InterPro"/>
</dbReference>
<dbReference type="AlphaFoldDB" id="A0A545T2I7"/>
<evidence type="ECO:0000256" key="5">
    <source>
        <dbReference type="ARBA" id="ARBA00023284"/>
    </source>
</evidence>
<dbReference type="EMBL" id="VIKR01000006">
    <property type="protein sequence ID" value="TQV71430.1"/>
    <property type="molecule type" value="Genomic_DNA"/>
</dbReference>
<evidence type="ECO:0000256" key="6">
    <source>
        <dbReference type="SAM" id="Phobius"/>
    </source>
</evidence>
<dbReference type="InterPro" id="IPR013740">
    <property type="entry name" value="Redoxin"/>
</dbReference>
<name>A0A545T2I7_9GAMM</name>
<comment type="caution">
    <text evidence="8">The sequence shown here is derived from an EMBL/GenBank/DDBJ whole genome shotgun (WGS) entry which is preliminary data.</text>
</comment>
<evidence type="ECO:0000256" key="2">
    <source>
        <dbReference type="ARBA" id="ARBA00007758"/>
    </source>
</evidence>
<dbReference type="InterPro" id="IPR013766">
    <property type="entry name" value="Thioredoxin_domain"/>
</dbReference>
<dbReference type="GO" id="GO:0015036">
    <property type="term" value="F:disulfide oxidoreductase activity"/>
    <property type="evidence" value="ECO:0007669"/>
    <property type="project" value="InterPro"/>
</dbReference>
<dbReference type="PROSITE" id="PS51352">
    <property type="entry name" value="THIOREDOXIN_2"/>
    <property type="match status" value="1"/>
</dbReference>
<feature type="transmembrane region" description="Helical" evidence="6">
    <location>
        <begin position="7"/>
        <end position="28"/>
    </location>
</feature>
<reference evidence="8 9" key="1">
    <citation type="submission" date="2019-06" db="EMBL/GenBank/DDBJ databases">
        <title>Draft genome of Aliikangiella marina GYP-15.</title>
        <authorList>
            <person name="Wang G."/>
        </authorList>
    </citation>
    <scope>NUCLEOTIDE SEQUENCE [LARGE SCALE GENOMIC DNA]</scope>
    <source>
        <strain evidence="8 9">GYP-15</strain>
    </source>
</reference>
<dbReference type="GO" id="GO:0005886">
    <property type="term" value="C:plasma membrane"/>
    <property type="evidence" value="ECO:0007669"/>
    <property type="project" value="UniProtKB-SubCell"/>
</dbReference>
<gene>
    <name evidence="8" type="ORF">FLL45_19950</name>
</gene>
<dbReference type="CDD" id="cd03010">
    <property type="entry name" value="TlpA_like_DsbE"/>
    <property type="match status" value="1"/>
</dbReference>
<keyword evidence="6" id="KW-0812">Transmembrane</keyword>
<keyword evidence="3" id="KW-0201">Cytochrome c-type biogenesis</keyword>
<evidence type="ECO:0000259" key="7">
    <source>
        <dbReference type="PROSITE" id="PS51352"/>
    </source>
</evidence>
<sequence>MSDKVNPLKGISVVLVFAGFMWFLWWSLSNTSSELPSQLIDRPVPQFSVSELLDENKQHTPDLFKEKISLLNVFASWCPACYDEHPYWDIYAQRDDLQIVGLNYKDKKDKALYFLETQGNPYEHILFDSSGRLGIEFGVYGAPETFLIGPNGKVRYRHVGVVTPAVFEEKFEPLISQIKQGF</sequence>
<proteinExistence type="inferred from homology"/>
<keyword evidence="5" id="KW-0676">Redox-active center</keyword>
<keyword evidence="4" id="KW-1015">Disulfide bond</keyword>
<accession>A0A545T2I7</accession>
<dbReference type="PANTHER" id="PTHR42852:SF6">
    <property type="entry name" value="THIOL:DISULFIDE INTERCHANGE PROTEIN DSBE"/>
    <property type="match status" value="1"/>
</dbReference>
<evidence type="ECO:0000256" key="4">
    <source>
        <dbReference type="ARBA" id="ARBA00023157"/>
    </source>
</evidence>
<dbReference type="GO" id="GO:0017004">
    <property type="term" value="P:cytochrome complex assembly"/>
    <property type="evidence" value="ECO:0007669"/>
    <property type="project" value="UniProtKB-KW"/>
</dbReference>
<dbReference type="Proteomes" id="UP000317839">
    <property type="component" value="Unassembled WGS sequence"/>
</dbReference>
<dbReference type="InterPro" id="IPR017937">
    <property type="entry name" value="Thioredoxin_CS"/>
</dbReference>
<evidence type="ECO:0000313" key="9">
    <source>
        <dbReference type="Proteomes" id="UP000317839"/>
    </source>
</evidence>
<feature type="domain" description="Thioredoxin" evidence="7">
    <location>
        <begin position="38"/>
        <end position="176"/>
    </location>
</feature>
<keyword evidence="6" id="KW-0472">Membrane</keyword>
<dbReference type="InterPro" id="IPR004799">
    <property type="entry name" value="Periplasmic_diS_OxRdtase_DsbE"/>
</dbReference>
<evidence type="ECO:0000313" key="8">
    <source>
        <dbReference type="EMBL" id="TQV71430.1"/>
    </source>
</evidence>
<evidence type="ECO:0000256" key="3">
    <source>
        <dbReference type="ARBA" id="ARBA00022748"/>
    </source>
</evidence>
<dbReference type="Gene3D" id="3.40.30.10">
    <property type="entry name" value="Glutaredoxin"/>
    <property type="match status" value="1"/>
</dbReference>
<dbReference type="OrthoDB" id="9799347at2"/>
<comment type="subcellular location">
    <subcellularLocation>
        <location evidence="1">Cell inner membrane</location>
        <topology evidence="1">Single-pass membrane protein</topology>
        <orientation evidence="1">Periplasmic side</orientation>
    </subcellularLocation>
</comment>